<dbReference type="EMBL" id="AP018930">
    <property type="protein sequence ID" value="BBG27384.1"/>
    <property type="molecule type" value="Genomic_DNA"/>
</dbReference>
<evidence type="ECO:0000313" key="1">
    <source>
        <dbReference type="EMBL" id="BBG24596.1"/>
    </source>
</evidence>
<evidence type="ECO:0000313" key="2">
    <source>
        <dbReference type="EMBL" id="BBG27384.1"/>
    </source>
</evidence>
<reference evidence="1 3" key="2">
    <citation type="journal article" date="2020" name="Int. J. Syst. Evol. Microbiol.">
        <title>Sulfuracidifex tepidarius gen. nov., sp. nov. and transfer of Sulfolobus metallicus Huber and Stetter 1992 to the genus Sulfuracidifex as Sulfuracidifex metallicus comb. nov.</title>
        <authorList>
            <person name="Itoh T."/>
            <person name="Miura T."/>
            <person name="Sakai H.D."/>
            <person name="Kato S."/>
            <person name="Ohkuma M."/>
            <person name="Takashina T."/>
        </authorList>
    </citation>
    <scope>NUCLEOTIDE SEQUENCE [LARGE SCALE GENOMIC DNA]</scope>
    <source>
        <strain evidence="1 3">IC-006</strain>
        <strain evidence="2">IC-007</strain>
    </source>
</reference>
<dbReference type="Proteomes" id="UP000322983">
    <property type="component" value="Chromosome"/>
</dbReference>
<sequence length="662" mass="75754">MKIPDIKYEKLINIPDLISVSLTRFGNTVFLRTNSNHTMIDIDEVDAREWVVKVGDSFHYYEGNKIKRKEETGRDILDFITIDGEINKVRKVGKKVEIAGNIYDLFERKLDRAVFSDKQKLFLSFNNKLHSFDSPLYFILGNSVISLLYEDYNLLFDFISSRKEIFKDGLMHLSIKENVGVDSKGRIYIDDSLVGICKKEYISFIGKLNGNNVLLCGNEIKQYMGGSWYNIGVTNNSDNVKANGELLAFVNDDMLHVFNIDLVEIGKFVDVTGFDISSKEVYILKKNKWYGVLDLFPINEITVLNSNITYSSSLVISYPLLSRIKVTPINGRITSLDLEKCQVHIDPVNFDNKIKLKLDSNFYSFDIEFPVNVEKVSVSLVRPTIVMGPDGFKILKAPRSNSYMKANLKYISSIETKLKIQIGNLEKDIQLEKGKFNEKIIIPLNLDKLDHEVVKLCTDKNFCKEYVIPIKVLDSTGAEINKKIKIRNSFVEIEEDRKLDLFEQHQITARSISVYKSILRARVGDILNLDGKEIKVEPGLRRIFISQENETREFLIEGVETPLLDFSAKIEGNDLVLSTKLSRKAGMEIIYCSDDWRDLVEGNAAIKLNLLPECSNLIVSLYDGDLIWRYNYNLDLTVSSFIKTAYLNSIKIKQHLETFGIL</sequence>
<accession>A0A510DWK3</accession>
<dbReference type="EMBL" id="AP018929">
    <property type="protein sequence ID" value="BBG24596.1"/>
    <property type="molecule type" value="Genomic_DNA"/>
</dbReference>
<accession>A0A510E4F7</accession>
<keyword evidence="3" id="KW-1185">Reference proteome</keyword>
<organism evidence="1 3">
    <name type="scientific">Sulfuracidifex tepidarius</name>
    <dbReference type="NCBI Taxonomy" id="1294262"/>
    <lineage>
        <taxon>Archaea</taxon>
        <taxon>Thermoproteota</taxon>
        <taxon>Thermoprotei</taxon>
        <taxon>Sulfolobales</taxon>
        <taxon>Sulfolobaceae</taxon>
        <taxon>Sulfuracidifex</taxon>
    </lineage>
</organism>
<reference evidence="4" key="1">
    <citation type="submission" date="2018-09" db="EMBL/GenBank/DDBJ databases">
        <title>Complete Genome Sequencing of Sulfolobus sp. JCM 16834.</title>
        <authorList>
            <person name="Kato S."/>
            <person name="Itoh T."/>
            <person name="Ohkuma M."/>
        </authorList>
    </citation>
    <scope>NUCLEOTIDE SEQUENCE [LARGE SCALE GENOMIC DNA]</scope>
    <source>
        <strain evidence="4">IC-007</strain>
    </source>
</reference>
<name>A0A510DWK3_9CREN</name>
<dbReference type="AlphaFoldDB" id="A0A510DWK3"/>
<dbReference type="STRING" id="1294262.GCA_001316085_00074"/>
<proteinExistence type="predicted"/>
<dbReference type="NCBIfam" id="NF046072">
    <property type="entry name" value="UpsX"/>
    <property type="match status" value="1"/>
</dbReference>
<gene>
    <name evidence="1" type="ORF">IC006_1925</name>
    <name evidence="2" type="ORF">IC007_1933</name>
</gene>
<protein>
    <submittedName>
        <fullName evidence="1">Uncharacterized protein</fullName>
    </submittedName>
</protein>
<evidence type="ECO:0000313" key="4">
    <source>
        <dbReference type="Proteomes" id="UP000325030"/>
    </source>
</evidence>
<evidence type="ECO:0000313" key="3">
    <source>
        <dbReference type="Proteomes" id="UP000322983"/>
    </source>
</evidence>
<dbReference type="Proteomes" id="UP000325030">
    <property type="component" value="Chromosome"/>
</dbReference>
<dbReference type="KEGG" id="step:IC006_1925"/>